<gene>
    <name evidence="3" type="ORF">GCM10007977_040030</name>
</gene>
<evidence type="ECO:0000313" key="3">
    <source>
        <dbReference type="EMBL" id="GGM34502.1"/>
    </source>
</evidence>
<evidence type="ECO:0000313" key="4">
    <source>
        <dbReference type="Proteomes" id="UP000642070"/>
    </source>
</evidence>
<dbReference type="PANTHER" id="PTHR30290:SF65">
    <property type="entry name" value="MONOACYL PHOSPHATIDYLINOSITOL TETRAMANNOSIDE-BINDING PROTEIN LPQW-RELATED"/>
    <property type="match status" value="1"/>
</dbReference>
<evidence type="ECO:0000256" key="1">
    <source>
        <dbReference type="SAM" id="SignalP"/>
    </source>
</evidence>
<dbReference type="RefSeq" id="WP_190251396.1">
    <property type="nucleotide sequence ID" value="NZ_BMPI01000018.1"/>
</dbReference>
<reference evidence="3" key="1">
    <citation type="journal article" date="2014" name="Int. J. Syst. Evol. Microbiol.">
        <title>Complete genome sequence of Corynebacterium casei LMG S-19264T (=DSM 44701T), isolated from a smear-ripened cheese.</title>
        <authorList>
            <consortium name="US DOE Joint Genome Institute (JGI-PGF)"/>
            <person name="Walter F."/>
            <person name="Albersmeier A."/>
            <person name="Kalinowski J."/>
            <person name="Ruckert C."/>
        </authorList>
    </citation>
    <scope>NUCLEOTIDE SEQUENCE</scope>
    <source>
        <strain evidence="3">JCM 19831</strain>
    </source>
</reference>
<dbReference type="Gene3D" id="3.90.76.10">
    <property type="entry name" value="Dipeptide-binding Protein, Domain 1"/>
    <property type="match status" value="1"/>
</dbReference>
<reference evidence="3" key="2">
    <citation type="submission" date="2020-09" db="EMBL/GenBank/DDBJ databases">
        <authorList>
            <person name="Sun Q."/>
            <person name="Ohkuma M."/>
        </authorList>
    </citation>
    <scope>NUCLEOTIDE SEQUENCE</scope>
    <source>
        <strain evidence="3">JCM 19831</strain>
    </source>
</reference>
<dbReference type="GO" id="GO:1904680">
    <property type="term" value="F:peptide transmembrane transporter activity"/>
    <property type="evidence" value="ECO:0007669"/>
    <property type="project" value="TreeGrafter"/>
</dbReference>
<accession>A0A917TSL1</accession>
<dbReference type="InterPro" id="IPR039424">
    <property type="entry name" value="SBP_5"/>
</dbReference>
<feature type="chain" id="PRO_5039524213" evidence="1">
    <location>
        <begin position="27"/>
        <end position="585"/>
    </location>
</feature>
<dbReference type="Gene3D" id="3.10.105.10">
    <property type="entry name" value="Dipeptide-binding Protein, Domain 3"/>
    <property type="match status" value="1"/>
</dbReference>
<dbReference type="PIRSF" id="PIRSF002741">
    <property type="entry name" value="MppA"/>
    <property type="match status" value="1"/>
</dbReference>
<dbReference type="PANTHER" id="PTHR30290">
    <property type="entry name" value="PERIPLASMIC BINDING COMPONENT OF ABC TRANSPORTER"/>
    <property type="match status" value="1"/>
</dbReference>
<dbReference type="Pfam" id="PF00496">
    <property type="entry name" value="SBP_bac_5"/>
    <property type="match status" value="1"/>
</dbReference>
<keyword evidence="4" id="KW-1185">Reference proteome</keyword>
<dbReference type="EMBL" id="BMPI01000018">
    <property type="protein sequence ID" value="GGM34502.1"/>
    <property type="molecule type" value="Genomic_DNA"/>
</dbReference>
<dbReference type="SUPFAM" id="SSF53850">
    <property type="entry name" value="Periplasmic binding protein-like II"/>
    <property type="match status" value="1"/>
</dbReference>
<dbReference type="AlphaFoldDB" id="A0A917TSL1"/>
<comment type="caution">
    <text evidence="3">The sequence shown here is derived from an EMBL/GenBank/DDBJ whole genome shotgun (WGS) entry which is preliminary data.</text>
</comment>
<name>A0A917TSL1_9ACTN</name>
<dbReference type="PROSITE" id="PS51257">
    <property type="entry name" value="PROKAR_LIPOPROTEIN"/>
    <property type="match status" value="1"/>
</dbReference>
<dbReference type="CDD" id="cd08501">
    <property type="entry name" value="PBP2_Lpqw"/>
    <property type="match status" value="1"/>
</dbReference>
<dbReference type="GO" id="GO:0043190">
    <property type="term" value="C:ATP-binding cassette (ABC) transporter complex"/>
    <property type="evidence" value="ECO:0007669"/>
    <property type="project" value="InterPro"/>
</dbReference>
<protein>
    <submittedName>
        <fullName evidence="3">Peptide ABC transporter substrate-binding protein</fullName>
    </submittedName>
</protein>
<keyword evidence="1" id="KW-0732">Signal</keyword>
<feature type="domain" description="Solute-binding protein family 5" evidence="2">
    <location>
        <begin position="117"/>
        <end position="498"/>
    </location>
</feature>
<dbReference type="InterPro" id="IPR030678">
    <property type="entry name" value="Peptide/Ni-bd"/>
</dbReference>
<feature type="signal peptide" evidence="1">
    <location>
        <begin position="1"/>
        <end position="26"/>
    </location>
</feature>
<dbReference type="InterPro" id="IPR000914">
    <property type="entry name" value="SBP_5_dom"/>
</dbReference>
<dbReference type="Gene3D" id="3.40.190.10">
    <property type="entry name" value="Periplasmic binding protein-like II"/>
    <property type="match status" value="1"/>
</dbReference>
<dbReference type="GO" id="GO:0042597">
    <property type="term" value="C:periplasmic space"/>
    <property type="evidence" value="ECO:0007669"/>
    <property type="project" value="UniProtKB-ARBA"/>
</dbReference>
<sequence length="585" mass="63120">MRTRSKGLTSLVAVGAATVLVLSACGGGGSKNNDTPTSNAGYADCEKNPNTCNSGQTKPGGEYVFGLEQSFTSWNVNTEEGNTLVAAQAMSGLIPQVFKSDPGGQLQLNTDLLVSAELTNQNPQTVVYKIKPDAVWNDGTPIGIDDFTLAWKQNSGKKEHCTECAPASSSGWELIKSIVGSDGGKTVTLTFEDGKTYADWKGLYSTDGLYPAHLATKQGFDLNKPEGVNSAANWFSETVPTWSGGPLVIESFTKDQSLVLKKNDKWYGKVKPSLDKVVFKFIIDQGSVIPALKNKEITGMSPQPNAALVNGAAETPGVIYRIGHGYTWEHIDLNLKNKYLADAALRQAIFTAINVKSVIEKTYGVFDKQAKPLGSHNFFPGDPNYKDVVSSTGQGSGDIEKAKKILTDAGYKIEGGKLITKAGETVPAFRFRHTKGNQLRATTGELVQAALKNLGIDIKIEVTETLGKTLTTGDFDFIIFAWVGSPLFQGSAEQNWVTGGGGNYGNYSNSQVDDLNKQGAQALDPKKGADLLNQANEIMAKDAYVLPLVQKPTLTFTYSDYVNFRDNPTQWSPTYNIQEWGQKAA</sequence>
<proteinExistence type="predicted"/>
<dbReference type="Proteomes" id="UP000642070">
    <property type="component" value="Unassembled WGS sequence"/>
</dbReference>
<evidence type="ECO:0000259" key="2">
    <source>
        <dbReference type="Pfam" id="PF00496"/>
    </source>
</evidence>
<dbReference type="GO" id="GO:0015833">
    <property type="term" value="P:peptide transport"/>
    <property type="evidence" value="ECO:0007669"/>
    <property type="project" value="TreeGrafter"/>
</dbReference>
<organism evidence="3 4">
    <name type="scientific">Dactylosporangium sucinum</name>
    <dbReference type="NCBI Taxonomy" id="1424081"/>
    <lineage>
        <taxon>Bacteria</taxon>
        <taxon>Bacillati</taxon>
        <taxon>Actinomycetota</taxon>
        <taxon>Actinomycetes</taxon>
        <taxon>Micromonosporales</taxon>
        <taxon>Micromonosporaceae</taxon>
        <taxon>Dactylosporangium</taxon>
    </lineage>
</organism>